<dbReference type="InterPro" id="IPR045180">
    <property type="entry name" value="La_dom_prot"/>
</dbReference>
<keyword evidence="6" id="KW-1185">Reference proteome</keyword>
<feature type="compositionally biased region" description="Polar residues" evidence="3">
    <location>
        <begin position="1"/>
        <end position="14"/>
    </location>
</feature>
<evidence type="ECO:0000259" key="4">
    <source>
        <dbReference type="PROSITE" id="PS50961"/>
    </source>
</evidence>
<evidence type="ECO:0000256" key="1">
    <source>
        <dbReference type="ARBA" id="ARBA00022884"/>
    </source>
</evidence>
<feature type="domain" description="HTH La-type RNA-binding" evidence="4">
    <location>
        <begin position="358"/>
        <end position="450"/>
    </location>
</feature>
<dbReference type="SMART" id="SM00715">
    <property type="entry name" value="LA"/>
    <property type="match status" value="1"/>
</dbReference>
<dbReference type="InterPro" id="IPR036390">
    <property type="entry name" value="WH_DNA-bd_sf"/>
</dbReference>
<feature type="compositionally biased region" description="Low complexity" evidence="3">
    <location>
        <begin position="230"/>
        <end position="268"/>
    </location>
</feature>
<dbReference type="AlphaFoldDB" id="K0KWQ5"/>
<organism evidence="5 6">
    <name type="scientific">Wickerhamomyces ciferrii (strain ATCC 14091 / BCRC 22168 / CBS 111 / JCM 3599 / NBRC 0793 / NRRL Y-1031 F-60-10)</name>
    <name type="common">Yeast</name>
    <name type="synonym">Pichia ciferrii</name>
    <dbReference type="NCBI Taxonomy" id="1206466"/>
    <lineage>
        <taxon>Eukaryota</taxon>
        <taxon>Fungi</taxon>
        <taxon>Dikarya</taxon>
        <taxon>Ascomycota</taxon>
        <taxon>Saccharomycotina</taxon>
        <taxon>Saccharomycetes</taxon>
        <taxon>Phaffomycetales</taxon>
        <taxon>Wickerhamomycetaceae</taxon>
        <taxon>Wickerhamomyces</taxon>
    </lineage>
</organism>
<dbReference type="SUPFAM" id="SSF46785">
    <property type="entry name" value="Winged helix' DNA-binding domain"/>
    <property type="match status" value="1"/>
</dbReference>
<feature type="compositionally biased region" description="Polar residues" evidence="3">
    <location>
        <begin position="190"/>
        <end position="199"/>
    </location>
</feature>
<dbReference type="GO" id="GO:0045727">
    <property type="term" value="P:positive regulation of translation"/>
    <property type="evidence" value="ECO:0007669"/>
    <property type="project" value="TreeGrafter"/>
</dbReference>
<dbReference type="CDD" id="cd07323">
    <property type="entry name" value="LAM"/>
    <property type="match status" value="1"/>
</dbReference>
<dbReference type="InParanoid" id="K0KWQ5"/>
<feature type="compositionally biased region" description="Polar residues" evidence="3">
    <location>
        <begin position="109"/>
        <end position="128"/>
    </location>
</feature>
<dbReference type="InterPro" id="IPR036388">
    <property type="entry name" value="WH-like_DNA-bd_sf"/>
</dbReference>
<dbReference type="GO" id="GO:0005829">
    <property type="term" value="C:cytosol"/>
    <property type="evidence" value="ECO:0007669"/>
    <property type="project" value="TreeGrafter"/>
</dbReference>
<feature type="compositionally biased region" description="Basic and acidic residues" evidence="3">
    <location>
        <begin position="200"/>
        <end position="229"/>
    </location>
</feature>
<feature type="compositionally biased region" description="Low complexity" evidence="3">
    <location>
        <begin position="72"/>
        <end position="100"/>
    </location>
</feature>
<keyword evidence="1 2" id="KW-0694">RNA-binding</keyword>
<proteinExistence type="predicted"/>
<dbReference type="GO" id="GO:0010494">
    <property type="term" value="C:cytoplasmic stress granule"/>
    <property type="evidence" value="ECO:0007669"/>
    <property type="project" value="TreeGrafter"/>
</dbReference>
<evidence type="ECO:0000313" key="6">
    <source>
        <dbReference type="Proteomes" id="UP000009328"/>
    </source>
</evidence>
<dbReference type="STRING" id="1206466.K0KWQ5"/>
<dbReference type="InterPro" id="IPR006630">
    <property type="entry name" value="La_HTH"/>
</dbReference>
<reference evidence="5 6" key="1">
    <citation type="journal article" date="2012" name="Eukaryot. Cell">
        <title>Draft genome sequence of Wickerhamomyces ciferrii NRRL Y-1031 F-60-10.</title>
        <authorList>
            <person name="Schneider J."/>
            <person name="Andrea H."/>
            <person name="Blom J."/>
            <person name="Jaenicke S."/>
            <person name="Ruckert C."/>
            <person name="Schorsch C."/>
            <person name="Szczepanowski R."/>
            <person name="Farwick M."/>
            <person name="Goesmann A."/>
            <person name="Puhler A."/>
            <person name="Schaffer S."/>
            <person name="Tauch A."/>
            <person name="Kohler T."/>
            <person name="Brinkrolf K."/>
        </authorList>
    </citation>
    <scope>NUCLEOTIDE SEQUENCE [LARGE SCALE GENOMIC DNA]</scope>
    <source>
        <strain evidence="6">ATCC 14091 / BCRC 22168 / CBS 111 / JCM 3599 / NBRC 0793 / NRRL Y-1031 F-60-10</strain>
    </source>
</reference>
<dbReference type="PANTHER" id="PTHR22792:SF132">
    <property type="entry name" value="LA-RELATED PROTEIN 1"/>
    <property type="match status" value="1"/>
</dbReference>
<dbReference type="Gene3D" id="1.10.10.10">
    <property type="entry name" value="Winged helix-like DNA-binding domain superfamily/Winged helix DNA-binding domain"/>
    <property type="match status" value="1"/>
</dbReference>
<evidence type="ECO:0000256" key="2">
    <source>
        <dbReference type="PROSITE-ProRule" id="PRU00332"/>
    </source>
</evidence>
<dbReference type="Proteomes" id="UP000009328">
    <property type="component" value="Unassembled WGS sequence"/>
</dbReference>
<evidence type="ECO:0000256" key="3">
    <source>
        <dbReference type="SAM" id="MobiDB-lite"/>
    </source>
</evidence>
<feature type="region of interest" description="Disordered" evidence="3">
    <location>
        <begin position="477"/>
        <end position="506"/>
    </location>
</feature>
<name>K0KWQ5_WICCF</name>
<dbReference type="EMBL" id="CAIF01000246">
    <property type="protein sequence ID" value="CCH46462.1"/>
    <property type="molecule type" value="Genomic_DNA"/>
</dbReference>
<dbReference type="eggNOG" id="KOG2590">
    <property type="taxonomic scope" value="Eukaryota"/>
</dbReference>
<dbReference type="PANTHER" id="PTHR22792">
    <property type="entry name" value="LUPUS LA PROTEIN-RELATED"/>
    <property type="match status" value="1"/>
</dbReference>
<feature type="region of interest" description="Disordered" evidence="3">
    <location>
        <begin position="1"/>
        <end position="282"/>
    </location>
</feature>
<feature type="compositionally biased region" description="Acidic residues" evidence="3">
    <location>
        <begin position="483"/>
        <end position="492"/>
    </location>
</feature>
<dbReference type="Pfam" id="PF05383">
    <property type="entry name" value="La"/>
    <property type="match status" value="1"/>
</dbReference>
<sequence>MSYANVVSSGTATTPAPIAQESIVQESVSKSEQVESTPEPIEVETNEEESKTQNQLPSPNPSPKAEKKPKEVNLAPAPVPSVSAWGSASSSRSNSNVSSVDSKHWPSPLDSQLTSSNGNTPKKINQVKSSKEKWIPFKASVVLPTPGSKKSNGQKRNSNKNNNVLNNSNTNKQAHNDAKKRKNKTEKRPTSNGTTSTVTESKELPAKPELKNEESKESSTKSEESEQPKQESTTSTQASSTSPSIEKSHNNNNTQHQSNNHQSNNHYNQHQHHNQHHNNRYQNNNQYNQHQQAFIPFQPFPIAQNPYPLPTNGQRQFRPYNNRRFNKYQNNGFNNNNNGQYRQNNYFYNNRRTNVAHLNKSSEPLLSLIKQIEYYFSIENLLKDIFLRKQMNNEGWLELTVISSFYRMNVLSAGDFQLVRRAIDELNGELLELAEFGESKTLKVRVKENFETWVLPTDHRDPRGLDETPLLNVIEPIVKDVETSETNEENKEEETSKETTAEPVEA</sequence>
<dbReference type="PROSITE" id="PS50961">
    <property type="entry name" value="HTH_LA"/>
    <property type="match status" value="1"/>
</dbReference>
<feature type="compositionally biased region" description="Low complexity" evidence="3">
    <location>
        <begin position="20"/>
        <end position="40"/>
    </location>
</feature>
<comment type="caution">
    <text evidence="5">The sequence shown here is derived from an EMBL/GenBank/DDBJ whole genome shotgun (WGS) entry which is preliminary data.</text>
</comment>
<dbReference type="GO" id="GO:0003723">
    <property type="term" value="F:RNA binding"/>
    <property type="evidence" value="ECO:0007669"/>
    <property type="project" value="UniProtKB-UniRule"/>
</dbReference>
<protein>
    <submittedName>
        <fullName evidence="5">RNA-binding protein</fullName>
    </submittedName>
</protein>
<accession>K0KWQ5</accession>
<feature type="compositionally biased region" description="Low complexity" evidence="3">
    <location>
        <begin position="148"/>
        <end position="172"/>
    </location>
</feature>
<dbReference type="HOGENOM" id="CLU_500561_0_0_1"/>
<gene>
    <name evidence="5" type="ORF">BN7_6055</name>
</gene>
<evidence type="ECO:0000313" key="5">
    <source>
        <dbReference type="EMBL" id="CCH46462.1"/>
    </source>
</evidence>
<feature type="compositionally biased region" description="Basic residues" evidence="3">
    <location>
        <begin position="269"/>
        <end position="279"/>
    </location>
</feature>